<dbReference type="PATRIC" id="fig|146537.3.peg.7042"/>
<keyword evidence="2" id="KW-1185">Reference proteome</keyword>
<dbReference type="AlphaFoldDB" id="A0A0K8PWK3"/>
<organism evidence="1 2">
    <name type="scientific">Streptomyces azureus</name>
    <dbReference type="NCBI Taxonomy" id="146537"/>
    <lineage>
        <taxon>Bacteria</taxon>
        <taxon>Bacillati</taxon>
        <taxon>Actinomycetota</taxon>
        <taxon>Actinomycetes</taxon>
        <taxon>Kitasatosporales</taxon>
        <taxon>Streptomycetaceae</taxon>
        <taxon>Streptomyces</taxon>
    </lineage>
</organism>
<evidence type="ECO:0000313" key="2">
    <source>
        <dbReference type="Proteomes" id="UP000053859"/>
    </source>
</evidence>
<reference evidence="1" key="1">
    <citation type="journal article" date="2015" name="Genome Announc.">
        <title>Draft Genome Sequence of Thiostrepton-Producing Streptomyces azureus ATCC 14921.</title>
        <authorList>
            <person name="Sakihara K."/>
            <person name="Maeda J."/>
            <person name="Tashiro K."/>
            <person name="Fujino Y."/>
            <person name="Kuhara S."/>
            <person name="Ohshima T."/>
            <person name="Ogata S."/>
            <person name="Doi K."/>
        </authorList>
    </citation>
    <scope>NUCLEOTIDE SEQUENCE [LARGE SCALE GENOMIC DNA]</scope>
    <source>
        <strain evidence="1">ATCC14921</strain>
    </source>
</reference>
<proteinExistence type="predicted"/>
<name>A0A0K8PWK3_STRAJ</name>
<dbReference type="EMBL" id="DF968389">
    <property type="protein sequence ID" value="GAP51824.1"/>
    <property type="molecule type" value="Genomic_DNA"/>
</dbReference>
<gene>
    <name evidence="1" type="ORF">SAZU_6697</name>
</gene>
<evidence type="ECO:0000313" key="1">
    <source>
        <dbReference type="EMBL" id="GAP51824.1"/>
    </source>
</evidence>
<dbReference type="Gene3D" id="3.40.50.720">
    <property type="entry name" value="NAD(P)-binding Rossmann-like Domain"/>
    <property type="match status" value="1"/>
</dbReference>
<protein>
    <submittedName>
        <fullName evidence="1">Xanthine and CO dehydrogenases maturation factor</fullName>
    </submittedName>
</protein>
<accession>A0A0K8PWK3</accession>
<sequence length="64" mass="6655">MRTGATRGADFRCAPPIGLGLGARTPEETAISITAEIVAHTNRGTGLPLSHLSGPIHRNRALVP</sequence>
<dbReference type="Proteomes" id="UP000053859">
    <property type="component" value="Unassembled WGS sequence"/>
</dbReference>